<organism evidence="1">
    <name type="scientific">hydrothermal vent metagenome</name>
    <dbReference type="NCBI Taxonomy" id="652676"/>
    <lineage>
        <taxon>unclassified sequences</taxon>
        <taxon>metagenomes</taxon>
        <taxon>ecological metagenomes</taxon>
    </lineage>
</organism>
<dbReference type="EMBL" id="FPHD01000028">
    <property type="protein sequence ID" value="SFV55059.1"/>
    <property type="molecule type" value="Genomic_DNA"/>
</dbReference>
<proteinExistence type="predicted"/>
<dbReference type="AlphaFoldDB" id="A0A1W1BND8"/>
<reference evidence="1" key="1">
    <citation type="submission" date="2016-10" db="EMBL/GenBank/DDBJ databases">
        <authorList>
            <person name="de Groot N.N."/>
        </authorList>
    </citation>
    <scope>NUCLEOTIDE SEQUENCE</scope>
</reference>
<protein>
    <submittedName>
        <fullName evidence="1">Uncharacterized protein</fullName>
    </submittedName>
</protein>
<name>A0A1W1BND8_9ZZZZ</name>
<sequence length="76" mass="9137">MKRLLNFLQKLEQHKIHYTLEHNRDEFIMVLVTIPGERWEVEFDEQGNVEIEVFKNSTGVYSDINLLDKLFEVDNQ</sequence>
<evidence type="ECO:0000313" key="1">
    <source>
        <dbReference type="EMBL" id="SFV55059.1"/>
    </source>
</evidence>
<accession>A0A1W1BND8</accession>
<gene>
    <name evidence="1" type="ORF">MNB_SV-8-296</name>
</gene>